<dbReference type="EMBL" id="RYZI01000069">
    <property type="protein sequence ID" value="RWA11811.1"/>
    <property type="molecule type" value="Genomic_DNA"/>
</dbReference>
<dbReference type="InterPro" id="IPR011701">
    <property type="entry name" value="MFS"/>
</dbReference>
<evidence type="ECO:0000256" key="3">
    <source>
        <dbReference type="ARBA" id="ARBA00022989"/>
    </source>
</evidence>
<keyword evidence="3 6" id="KW-1133">Transmembrane helix</keyword>
<feature type="transmembrane region" description="Helical" evidence="6">
    <location>
        <begin position="261"/>
        <end position="284"/>
    </location>
</feature>
<sequence>MSQVHRRAVTSINMQDFSGTRSSSSQAPLLSSTSSSSDDGYDGDMRITYGSTSGENDALLPVNSQSGDENEDDEDDEDEEDEELDTTAQGGVQQADAINQVWSKAALVTAYLFIFLCSFAHALQWQVIFNLMPFVVSEFQSHSLIPTIAIVSNILSGVLKLPVAKMIDSWGRPQGFATMTLLAALGLLLMSLCRDVETYAAAQVIYQVGVSGFTYILDIIVADTSSMKNRSLALAYSSTPYVVTTFIGPVIASAFADDSRWRWAFGVSAVLFVLLSLPLFYILIVNMRKAKGLGLLQKPAKPEPWTARRIRHYLIEFDAVGMLLLSAGMALILVPFSLTSKSTSRTSLNAYTGTLLLGFAFAIAFGIHERRASKPFIKFSLLCSRNIAGACLLSVTIFVAYFAWDGYYTSYLQVVHGLTITEAGYVGQIYSLGASVWGVVVGYLIRKSDRFKWLAVVALPVHIIGGALMIIFRRPDTHILWVILCQVLLTIGGSTLVVCDQMAVMAVVSHGELASAMAILSLVTYIGSAMGSSLSGAIWNSTLPEALAELLPELSPVELGAIASDLKKQLSYPMGSHTRTAIIAAYAQSQARMCIVGTLVSFLEIGAVLLWRDSRLSQSKQVRGTVL</sequence>
<dbReference type="AlphaFoldDB" id="A0A439DBN4"/>
<feature type="compositionally biased region" description="Low complexity" evidence="5">
    <location>
        <begin position="22"/>
        <end position="37"/>
    </location>
</feature>
<comment type="subcellular location">
    <subcellularLocation>
        <location evidence="1">Membrane</location>
        <topology evidence="1">Multi-pass membrane protein</topology>
    </subcellularLocation>
</comment>
<dbReference type="InterPro" id="IPR036259">
    <property type="entry name" value="MFS_trans_sf"/>
</dbReference>
<feature type="transmembrane region" description="Helical" evidence="6">
    <location>
        <begin position="453"/>
        <end position="472"/>
    </location>
</feature>
<evidence type="ECO:0000313" key="8">
    <source>
        <dbReference type="EMBL" id="RWA11811.1"/>
    </source>
</evidence>
<reference evidence="8 9" key="1">
    <citation type="submission" date="2018-12" db="EMBL/GenBank/DDBJ databases">
        <title>Draft genome sequence of Xylaria grammica IHI A82.</title>
        <authorList>
            <person name="Buettner E."/>
            <person name="Kellner H."/>
        </authorList>
    </citation>
    <scope>NUCLEOTIDE SEQUENCE [LARGE SCALE GENOMIC DNA]</scope>
    <source>
        <strain evidence="8 9">IHI A82</strain>
    </source>
</reference>
<feature type="transmembrane region" description="Helical" evidence="6">
    <location>
        <begin position="105"/>
        <end position="123"/>
    </location>
</feature>
<dbReference type="Proteomes" id="UP000286045">
    <property type="component" value="Unassembled WGS sequence"/>
</dbReference>
<dbReference type="Gene3D" id="1.20.1250.20">
    <property type="entry name" value="MFS general substrate transporter like domains"/>
    <property type="match status" value="2"/>
</dbReference>
<feature type="transmembrane region" description="Helical" evidence="6">
    <location>
        <begin position="204"/>
        <end position="221"/>
    </location>
</feature>
<evidence type="ECO:0000259" key="7">
    <source>
        <dbReference type="PROSITE" id="PS50850"/>
    </source>
</evidence>
<keyword evidence="9" id="KW-1185">Reference proteome</keyword>
<dbReference type="PANTHER" id="PTHR23501">
    <property type="entry name" value="MAJOR FACILITATOR SUPERFAMILY"/>
    <property type="match status" value="1"/>
</dbReference>
<feature type="transmembrane region" description="Helical" evidence="6">
    <location>
        <begin position="424"/>
        <end position="446"/>
    </location>
</feature>
<feature type="transmembrane region" description="Helical" evidence="6">
    <location>
        <begin position="387"/>
        <end position="404"/>
    </location>
</feature>
<keyword evidence="2 6" id="KW-0812">Transmembrane</keyword>
<dbReference type="PANTHER" id="PTHR23501:SF55">
    <property type="entry name" value="SIDEROPHORE IRON TRANSPORTER, PUTATIVE (AFU_ORTHOLOGUE AFUA_3G03440)-RELATED"/>
    <property type="match status" value="1"/>
</dbReference>
<evidence type="ECO:0000256" key="5">
    <source>
        <dbReference type="SAM" id="MobiDB-lite"/>
    </source>
</evidence>
<name>A0A439DBN4_9PEZI</name>
<feature type="transmembrane region" description="Helical" evidence="6">
    <location>
        <begin position="233"/>
        <end position="255"/>
    </location>
</feature>
<feature type="domain" description="Major facilitator superfamily (MFS) profile" evidence="7">
    <location>
        <begin position="110"/>
        <end position="615"/>
    </location>
</feature>
<evidence type="ECO:0000256" key="2">
    <source>
        <dbReference type="ARBA" id="ARBA00022692"/>
    </source>
</evidence>
<proteinExistence type="predicted"/>
<protein>
    <recommendedName>
        <fullName evidence="7">Major facilitator superfamily (MFS) profile domain-containing protein</fullName>
    </recommendedName>
</protein>
<organism evidence="8 9">
    <name type="scientific">Xylaria grammica</name>
    <dbReference type="NCBI Taxonomy" id="363999"/>
    <lineage>
        <taxon>Eukaryota</taxon>
        <taxon>Fungi</taxon>
        <taxon>Dikarya</taxon>
        <taxon>Ascomycota</taxon>
        <taxon>Pezizomycotina</taxon>
        <taxon>Sordariomycetes</taxon>
        <taxon>Xylariomycetidae</taxon>
        <taxon>Xylariales</taxon>
        <taxon>Xylariaceae</taxon>
        <taxon>Xylaria</taxon>
    </lineage>
</organism>
<evidence type="ECO:0000313" key="9">
    <source>
        <dbReference type="Proteomes" id="UP000286045"/>
    </source>
</evidence>
<dbReference type="Pfam" id="PF07690">
    <property type="entry name" value="MFS_1"/>
    <property type="match status" value="1"/>
</dbReference>
<evidence type="ECO:0000256" key="4">
    <source>
        <dbReference type="ARBA" id="ARBA00023136"/>
    </source>
</evidence>
<comment type="caution">
    <text evidence="8">The sequence shown here is derived from an EMBL/GenBank/DDBJ whole genome shotgun (WGS) entry which is preliminary data.</text>
</comment>
<keyword evidence="4 6" id="KW-0472">Membrane</keyword>
<gene>
    <name evidence="8" type="ORF">EKO27_g3323</name>
</gene>
<dbReference type="GO" id="GO:0005886">
    <property type="term" value="C:plasma membrane"/>
    <property type="evidence" value="ECO:0007669"/>
    <property type="project" value="TreeGrafter"/>
</dbReference>
<feature type="transmembrane region" description="Helical" evidence="6">
    <location>
        <begin position="590"/>
        <end position="611"/>
    </location>
</feature>
<feature type="compositionally biased region" description="Polar residues" evidence="5">
    <location>
        <begin position="10"/>
        <end position="21"/>
    </location>
</feature>
<dbReference type="PROSITE" id="PS50850">
    <property type="entry name" value="MFS"/>
    <property type="match status" value="1"/>
</dbReference>
<evidence type="ECO:0000256" key="6">
    <source>
        <dbReference type="SAM" id="Phobius"/>
    </source>
</evidence>
<feature type="transmembrane region" description="Helical" evidence="6">
    <location>
        <begin position="478"/>
        <end position="499"/>
    </location>
</feature>
<evidence type="ECO:0000256" key="1">
    <source>
        <dbReference type="ARBA" id="ARBA00004141"/>
    </source>
</evidence>
<dbReference type="GO" id="GO:0022857">
    <property type="term" value="F:transmembrane transporter activity"/>
    <property type="evidence" value="ECO:0007669"/>
    <property type="project" value="InterPro"/>
</dbReference>
<feature type="transmembrane region" description="Helical" evidence="6">
    <location>
        <begin position="313"/>
        <end position="336"/>
    </location>
</feature>
<feature type="transmembrane region" description="Helical" evidence="6">
    <location>
        <begin position="348"/>
        <end position="367"/>
    </location>
</feature>
<feature type="compositionally biased region" description="Acidic residues" evidence="5">
    <location>
        <begin position="68"/>
        <end position="85"/>
    </location>
</feature>
<feature type="region of interest" description="Disordered" evidence="5">
    <location>
        <begin position="1"/>
        <end position="91"/>
    </location>
</feature>
<dbReference type="InterPro" id="IPR020846">
    <property type="entry name" value="MFS_dom"/>
</dbReference>
<feature type="transmembrane region" description="Helical" evidence="6">
    <location>
        <begin position="143"/>
        <end position="163"/>
    </location>
</feature>
<feature type="transmembrane region" description="Helical" evidence="6">
    <location>
        <begin position="175"/>
        <end position="192"/>
    </location>
</feature>
<accession>A0A439DBN4</accession>
<dbReference type="SUPFAM" id="SSF103473">
    <property type="entry name" value="MFS general substrate transporter"/>
    <property type="match status" value="1"/>
</dbReference>